<dbReference type="InParanoid" id="A7T2G5"/>
<feature type="region of interest" description="Disordered" evidence="1">
    <location>
        <begin position="1"/>
        <end position="108"/>
    </location>
</feature>
<feature type="non-terminal residue" evidence="2">
    <location>
        <position position="108"/>
    </location>
</feature>
<accession>A7T2G5</accession>
<proteinExistence type="predicted"/>
<evidence type="ECO:0000256" key="1">
    <source>
        <dbReference type="SAM" id="MobiDB-lite"/>
    </source>
</evidence>
<dbReference type="Proteomes" id="UP000001593">
    <property type="component" value="Unassembled WGS sequence"/>
</dbReference>
<reference evidence="2 3" key="1">
    <citation type="journal article" date="2007" name="Science">
        <title>Sea anemone genome reveals ancestral eumetazoan gene repertoire and genomic organization.</title>
        <authorList>
            <person name="Putnam N.H."/>
            <person name="Srivastava M."/>
            <person name="Hellsten U."/>
            <person name="Dirks B."/>
            <person name="Chapman J."/>
            <person name="Salamov A."/>
            <person name="Terry A."/>
            <person name="Shapiro H."/>
            <person name="Lindquist E."/>
            <person name="Kapitonov V.V."/>
            <person name="Jurka J."/>
            <person name="Genikhovich G."/>
            <person name="Grigoriev I.V."/>
            <person name="Lucas S.M."/>
            <person name="Steele R.E."/>
            <person name="Finnerty J.R."/>
            <person name="Technau U."/>
            <person name="Martindale M.Q."/>
            <person name="Rokhsar D.S."/>
        </authorList>
    </citation>
    <scope>NUCLEOTIDE SEQUENCE [LARGE SCALE GENOMIC DNA]</scope>
    <source>
        <strain evidence="3">CH2 X CH6</strain>
    </source>
</reference>
<dbReference type="HOGENOM" id="CLU_2203606_0_0_1"/>
<keyword evidence="3" id="KW-1185">Reference proteome</keyword>
<evidence type="ECO:0000313" key="3">
    <source>
        <dbReference type="Proteomes" id="UP000001593"/>
    </source>
</evidence>
<feature type="compositionally biased region" description="Low complexity" evidence="1">
    <location>
        <begin position="96"/>
        <end position="108"/>
    </location>
</feature>
<dbReference type="AlphaFoldDB" id="A7T2G5"/>
<feature type="compositionally biased region" description="Pro residues" evidence="1">
    <location>
        <begin position="82"/>
        <end position="95"/>
    </location>
</feature>
<name>A7T2G5_NEMVE</name>
<organism evidence="2 3">
    <name type="scientific">Nematostella vectensis</name>
    <name type="common">Starlet sea anemone</name>
    <dbReference type="NCBI Taxonomy" id="45351"/>
    <lineage>
        <taxon>Eukaryota</taxon>
        <taxon>Metazoa</taxon>
        <taxon>Cnidaria</taxon>
        <taxon>Anthozoa</taxon>
        <taxon>Hexacorallia</taxon>
        <taxon>Actiniaria</taxon>
        <taxon>Edwardsiidae</taxon>
        <taxon>Nematostella</taxon>
    </lineage>
</organism>
<protein>
    <submittedName>
        <fullName evidence="2">Uncharacterized protein</fullName>
    </submittedName>
</protein>
<dbReference type="PhylomeDB" id="A7T2G5"/>
<evidence type="ECO:0000313" key="2">
    <source>
        <dbReference type="EMBL" id="EDO29854.1"/>
    </source>
</evidence>
<sequence length="108" mass="11711">PPSPLPLRDSPNPHQAARFTPVPTPLERLTKPPPGSEIYPHSPNPHQAARFTPVPTPLERLTKPPPGSEMAPVPTPLERLTKPPPGSEMCPPSPLPLSDLPYPHRAAR</sequence>
<gene>
    <name evidence="2" type="ORF">NEMVEDRAFT_v1g143096</name>
</gene>
<dbReference type="EMBL" id="DS470245">
    <property type="protein sequence ID" value="EDO29854.1"/>
    <property type="molecule type" value="Genomic_DNA"/>
</dbReference>